<evidence type="ECO:0000256" key="7">
    <source>
        <dbReference type="ARBA" id="ARBA00023170"/>
    </source>
</evidence>
<dbReference type="GO" id="GO:0005549">
    <property type="term" value="F:odorant binding"/>
    <property type="evidence" value="ECO:0007669"/>
    <property type="project" value="InterPro"/>
</dbReference>
<proteinExistence type="predicted"/>
<dbReference type="Pfam" id="PF02949">
    <property type="entry name" value="7tm_6"/>
    <property type="match status" value="1"/>
</dbReference>
<keyword evidence="6 9" id="KW-0472">Membrane</keyword>
<dbReference type="GO" id="GO:0007165">
    <property type="term" value="P:signal transduction"/>
    <property type="evidence" value="ECO:0007669"/>
    <property type="project" value="UniProtKB-KW"/>
</dbReference>
<feature type="transmembrane region" description="Helical" evidence="9">
    <location>
        <begin position="145"/>
        <end position="166"/>
    </location>
</feature>
<feature type="transmembrane region" description="Helical" evidence="9">
    <location>
        <begin position="102"/>
        <end position="125"/>
    </location>
</feature>
<keyword evidence="4" id="KW-0552">Olfaction</keyword>
<evidence type="ECO:0000256" key="4">
    <source>
        <dbReference type="ARBA" id="ARBA00022725"/>
    </source>
</evidence>
<organism evidence="10 11">
    <name type="scientific">Vespula vulgaris</name>
    <name type="common">Yellow jacket</name>
    <name type="synonym">Wasp</name>
    <dbReference type="NCBI Taxonomy" id="7454"/>
    <lineage>
        <taxon>Eukaryota</taxon>
        <taxon>Metazoa</taxon>
        <taxon>Ecdysozoa</taxon>
        <taxon>Arthropoda</taxon>
        <taxon>Hexapoda</taxon>
        <taxon>Insecta</taxon>
        <taxon>Pterygota</taxon>
        <taxon>Neoptera</taxon>
        <taxon>Endopterygota</taxon>
        <taxon>Hymenoptera</taxon>
        <taxon>Apocrita</taxon>
        <taxon>Aculeata</taxon>
        <taxon>Vespoidea</taxon>
        <taxon>Vespidae</taxon>
        <taxon>Vespinae</taxon>
        <taxon>Vespula</taxon>
    </lineage>
</organism>
<keyword evidence="11" id="KW-1185">Reference proteome</keyword>
<dbReference type="EMBL" id="JACSEA010000005">
    <property type="protein sequence ID" value="KAF7400930.1"/>
    <property type="molecule type" value="Genomic_DNA"/>
</dbReference>
<dbReference type="InterPro" id="IPR004117">
    <property type="entry name" value="7tm6_olfct_rcpt"/>
</dbReference>
<evidence type="ECO:0000256" key="2">
    <source>
        <dbReference type="ARBA" id="ARBA00022606"/>
    </source>
</evidence>
<evidence type="ECO:0000256" key="6">
    <source>
        <dbReference type="ARBA" id="ARBA00023136"/>
    </source>
</evidence>
<sequence length="186" mass="21555">MGTQDVVEATALHLYYKHYTSHWIHSTKLNINAITKLLETTVPTVCCGFCFWNILSKTAIMKKILRTIKCDWRNLANKPELKILKKYANVSKLSTMVIAISFYLYIAFLIFPSLLRILQYIFGIIHKTELILPVRFDYCMSNQMFFFTVFLYEYIGMCIIGMVGVANYSMFIAVIQHACGLFNIVM</sequence>
<keyword evidence="7" id="KW-0675">Receptor</keyword>
<comment type="subcellular location">
    <subcellularLocation>
        <location evidence="1">Membrane</location>
        <topology evidence="1">Multi-pass membrane protein</topology>
    </subcellularLocation>
</comment>
<keyword evidence="3 9" id="KW-0812">Transmembrane</keyword>
<evidence type="ECO:0000256" key="9">
    <source>
        <dbReference type="SAM" id="Phobius"/>
    </source>
</evidence>
<dbReference type="Proteomes" id="UP000614350">
    <property type="component" value="Unassembled WGS sequence"/>
</dbReference>
<name>A0A834K6R7_VESVU</name>
<evidence type="ECO:0000313" key="11">
    <source>
        <dbReference type="Proteomes" id="UP000614350"/>
    </source>
</evidence>
<comment type="caution">
    <text evidence="10">The sequence shown here is derived from an EMBL/GenBank/DDBJ whole genome shotgun (WGS) entry which is preliminary data.</text>
</comment>
<evidence type="ECO:0000256" key="3">
    <source>
        <dbReference type="ARBA" id="ARBA00022692"/>
    </source>
</evidence>
<reference evidence="10" key="1">
    <citation type="journal article" date="2020" name="G3 (Bethesda)">
        <title>High-Quality Assemblies for Three Invasive Social Wasps from the &lt;i&gt;Vespula&lt;/i&gt; Genus.</title>
        <authorList>
            <person name="Harrop T.W.R."/>
            <person name="Guhlin J."/>
            <person name="McLaughlin G.M."/>
            <person name="Permina E."/>
            <person name="Stockwell P."/>
            <person name="Gilligan J."/>
            <person name="Le Lec M.F."/>
            <person name="Gruber M.A.M."/>
            <person name="Quinn O."/>
            <person name="Lovegrove M."/>
            <person name="Duncan E.J."/>
            <person name="Remnant E.J."/>
            <person name="Van Eeckhoven J."/>
            <person name="Graham B."/>
            <person name="Knapp R.A."/>
            <person name="Langford K.W."/>
            <person name="Kronenberg Z."/>
            <person name="Press M.O."/>
            <person name="Eacker S.M."/>
            <person name="Wilson-Rankin E.E."/>
            <person name="Purcell J."/>
            <person name="Lester P.J."/>
            <person name="Dearden P.K."/>
        </authorList>
    </citation>
    <scope>NUCLEOTIDE SEQUENCE</scope>
    <source>
        <strain evidence="10">Marl-1</strain>
    </source>
</reference>
<protein>
    <submittedName>
        <fullName evidence="10">Uncharacterized protein</fullName>
    </submittedName>
</protein>
<accession>A0A834K6R7</accession>
<dbReference type="GO" id="GO:0016020">
    <property type="term" value="C:membrane"/>
    <property type="evidence" value="ECO:0007669"/>
    <property type="project" value="UniProtKB-SubCell"/>
</dbReference>
<evidence type="ECO:0000256" key="5">
    <source>
        <dbReference type="ARBA" id="ARBA00022989"/>
    </source>
</evidence>
<keyword evidence="2" id="KW-0716">Sensory transduction</keyword>
<evidence type="ECO:0000313" key="10">
    <source>
        <dbReference type="EMBL" id="KAF7400930.1"/>
    </source>
</evidence>
<keyword evidence="5 9" id="KW-1133">Transmembrane helix</keyword>
<keyword evidence="8" id="KW-0807">Transducer</keyword>
<dbReference type="GO" id="GO:0004984">
    <property type="term" value="F:olfactory receptor activity"/>
    <property type="evidence" value="ECO:0007669"/>
    <property type="project" value="InterPro"/>
</dbReference>
<evidence type="ECO:0000256" key="1">
    <source>
        <dbReference type="ARBA" id="ARBA00004141"/>
    </source>
</evidence>
<evidence type="ECO:0000256" key="8">
    <source>
        <dbReference type="ARBA" id="ARBA00023224"/>
    </source>
</evidence>
<gene>
    <name evidence="10" type="ORF">HZH66_006114</name>
</gene>
<dbReference type="AlphaFoldDB" id="A0A834K6R7"/>